<organism evidence="2 3">
    <name type="scientific">Actinoplanes missouriensis (strain ATCC 14538 / DSM 43046 / CBS 188.64 / JCM 3121 / NBRC 102363 / NCIMB 12654 / NRRL B-3342 / UNCC 431)</name>
    <dbReference type="NCBI Taxonomy" id="512565"/>
    <lineage>
        <taxon>Bacteria</taxon>
        <taxon>Bacillati</taxon>
        <taxon>Actinomycetota</taxon>
        <taxon>Actinomycetes</taxon>
        <taxon>Micromonosporales</taxon>
        <taxon>Micromonosporaceae</taxon>
        <taxon>Actinoplanes</taxon>
    </lineage>
</organism>
<evidence type="ECO:0000313" key="3">
    <source>
        <dbReference type="Proteomes" id="UP000007882"/>
    </source>
</evidence>
<evidence type="ECO:0000313" key="2">
    <source>
        <dbReference type="EMBL" id="BAL85358.1"/>
    </source>
</evidence>
<keyword evidence="3" id="KW-1185">Reference proteome</keyword>
<dbReference type="KEGG" id="ams:AMIS_1380"/>
<dbReference type="Gene3D" id="2.60.40.2700">
    <property type="match status" value="2"/>
</dbReference>
<dbReference type="Gene3D" id="2.60.40.10">
    <property type="entry name" value="Immunoglobulins"/>
    <property type="match status" value="1"/>
</dbReference>
<accession>I0GX71</accession>
<protein>
    <recommendedName>
        <fullName evidence="4">IPT/TIG domain-containing protein</fullName>
    </recommendedName>
</protein>
<dbReference type="eggNOG" id="COG2340">
    <property type="taxonomic scope" value="Bacteria"/>
</dbReference>
<evidence type="ECO:0008006" key="4">
    <source>
        <dbReference type="Google" id="ProtNLM"/>
    </source>
</evidence>
<dbReference type="GO" id="GO:0005975">
    <property type="term" value="P:carbohydrate metabolic process"/>
    <property type="evidence" value="ECO:0007669"/>
    <property type="project" value="UniProtKB-ARBA"/>
</dbReference>
<dbReference type="InterPro" id="IPR013783">
    <property type="entry name" value="Ig-like_fold"/>
</dbReference>
<feature type="compositionally biased region" description="Basic residues" evidence="1">
    <location>
        <begin position="848"/>
        <end position="857"/>
    </location>
</feature>
<sequence>MRVASPGQRVGTAASYDRGTARWILPPGSWGGSILFRRLVAITTTSLLASGALAGFGAGPAAAAAGAPADLITAGQACATSAPGPYLSPEMLNDARAVTLGGTYSGEPVSATARQDFEYWDVDRPETVFHRDDSLSGKRLYVQIESPETQLDGVTYAWRARVLDGADSSPWSDTCYYTVDRTGGEAPAIASADYPSEVYSGGIGVPGRFTLTTASEDTVGYRYRFYSSEGQNPDEWSSVDAPALGDPVTVEFTPSASGSHSVAVSAVDRAGNWSDRGDYQFNVRETRPGVFSAAYPESSEAGCCANLQYNVGIAGEFQFSGGKGADAFEWRIGSEGSWASVPADAEGDAKVSIAPTKAGVQTLYVRLVLGGTRSPERAYRFLVDDGPTITHDLNQRVVIGSRVTLHAKPRASSVTEYVYWLATYTPNPTPEKFTVKAKADGTADINWLADNSDLLGLYVQSKGATLSQPRWIGLSVDGAAPSITRTGGDVPGSTATFVARTEMTGVTAYTVSVNDDPATQRTLKPAADGSVTFQHTPATYGTHWVRVVARNAAGISTDDGSLSWSVSNGPTITSAEFPATGAARLVPGTFTFRPRLPYVTDFRYWFGGDDPRWVSANSDKSATVNWTPSAAGDYVLSVQSYNGSISSQVTKYRFRVAPAAVKVTSVNPAAVPGGAVRAITLKGANLHRKDVLQVKLPGGRTVTGTVKSVSADGTTMTADVNLAGAPLGVASVTVRPYGGGQSPVVLAKAFTVAPQAKPQATKRPAISGTAAVGNVLKVAPGTWSPAATSYAYQWAANGVAIKGATGSTLTVPASVVGKRLTVTVTAKRTGHYSGTSASAPTAAVAKGKAPKATKKPKITGTAKAGKKLTVSPGTWSPKADSYRYQWKVNGKVIKGATGRTLKLKSAWRTKKITVTVTTKKAGYADAGATSAAVKVR</sequence>
<dbReference type="AlphaFoldDB" id="I0GX71"/>
<dbReference type="PATRIC" id="fig|512565.3.peg.142"/>
<dbReference type="EMBL" id="AP012319">
    <property type="protein sequence ID" value="BAL85358.1"/>
    <property type="molecule type" value="Genomic_DNA"/>
</dbReference>
<name>I0GX71_ACTM4</name>
<feature type="region of interest" description="Disordered" evidence="1">
    <location>
        <begin position="843"/>
        <end position="870"/>
    </location>
</feature>
<evidence type="ECO:0000256" key="1">
    <source>
        <dbReference type="SAM" id="MobiDB-lite"/>
    </source>
</evidence>
<dbReference type="eggNOG" id="COG3209">
    <property type="taxonomic scope" value="Bacteria"/>
</dbReference>
<dbReference type="HOGENOM" id="CLU_313007_0_0_11"/>
<reference evidence="2 3" key="1">
    <citation type="submission" date="2012-02" db="EMBL/GenBank/DDBJ databases">
        <title>Complete genome sequence of Actinoplanes missouriensis 431 (= NBRC 102363).</title>
        <authorList>
            <person name="Ohnishi Y."/>
            <person name="Ishikawa J."/>
            <person name="Sekine M."/>
            <person name="Hosoyama A."/>
            <person name="Harada T."/>
            <person name="Narita H."/>
            <person name="Hata T."/>
            <person name="Konno Y."/>
            <person name="Tutikane K."/>
            <person name="Fujita N."/>
            <person name="Horinouchi S."/>
            <person name="Hayakawa M."/>
        </authorList>
    </citation>
    <scope>NUCLEOTIDE SEQUENCE [LARGE SCALE GENOMIC DNA]</scope>
    <source>
        <strain evidence="3">ATCC 14538 / DSM 43046 / CBS 188.64 / JCM 3121 / NBRC 102363 / NCIMB 12654 / NRRL B-3342 / UNCC 431</strain>
    </source>
</reference>
<dbReference type="STRING" id="512565.AMIS_1380"/>
<dbReference type="Proteomes" id="UP000007882">
    <property type="component" value="Chromosome"/>
</dbReference>
<gene>
    <name evidence="2" type="ordered locus">AMIS_1380</name>
</gene>
<proteinExistence type="predicted"/>